<dbReference type="InterPro" id="IPR014729">
    <property type="entry name" value="Rossmann-like_a/b/a_fold"/>
</dbReference>
<dbReference type="SUPFAM" id="SSF52402">
    <property type="entry name" value="Adenine nucleotide alpha hydrolases-like"/>
    <property type="match status" value="1"/>
</dbReference>
<protein>
    <recommendedName>
        <fullName evidence="1">Asparagine synthetase domain-containing protein</fullName>
    </recommendedName>
</protein>
<evidence type="ECO:0000259" key="1">
    <source>
        <dbReference type="Pfam" id="PF00733"/>
    </source>
</evidence>
<proteinExistence type="predicted"/>
<dbReference type="PANTHER" id="PTHR43284:SF1">
    <property type="entry name" value="ASPARAGINE SYNTHETASE"/>
    <property type="match status" value="1"/>
</dbReference>
<name>A0A0C9UTR6_SPHS4</name>
<feature type="domain" description="Asparagine synthetase" evidence="1">
    <location>
        <begin position="122"/>
        <end position="487"/>
    </location>
</feature>
<dbReference type="InterPro" id="IPR001962">
    <property type="entry name" value="Asn_synthase"/>
</dbReference>
<dbReference type="GO" id="GO:0004066">
    <property type="term" value="F:asparagine synthase (glutamine-hydrolyzing) activity"/>
    <property type="evidence" value="ECO:0007669"/>
    <property type="project" value="InterPro"/>
</dbReference>
<dbReference type="InterPro" id="IPR051786">
    <property type="entry name" value="ASN_synthetase/amidase"/>
</dbReference>
<keyword evidence="3" id="KW-1185">Reference proteome</keyword>
<dbReference type="EMBL" id="KN837224">
    <property type="protein sequence ID" value="KIJ32637.1"/>
    <property type="molecule type" value="Genomic_DNA"/>
</dbReference>
<evidence type="ECO:0000313" key="2">
    <source>
        <dbReference type="EMBL" id="KIJ32637.1"/>
    </source>
</evidence>
<accession>A0A0C9UTR6</accession>
<dbReference type="Pfam" id="PF00733">
    <property type="entry name" value="Asn_synthase"/>
    <property type="match status" value="1"/>
</dbReference>
<dbReference type="Proteomes" id="UP000054279">
    <property type="component" value="Unassembled WGS sequence"/>
</dbReference>
<dbReference type="PANTHER" id="PTHR43284">
    <property type="entry name" value="ASPARAGINE SYNTHETASE (GLUTAMINE-HYDROLYZING)"/>
    <property type="match status" value="1"/>
</dbReference>
<dbReference type="CDD" id="cd01991">
    <property type="entry name" value="Asn_synthase_B_C"/>
    <property type="match status" value="1"/>
</dbReference>
<sequence length="531" mass="60710">MEDFERAFNTAWLDALDPSSSQPSNLTFMQVSCFVGQFSHEPDSGTGCTFFTSRSCNDNRLFGFRMEQIYGKYNYLYRLQRLLNILVKTYSYWSPYPLISGPRIKSPNNSATITYEEAKTTIRRLLTAAVKRRLVSDREICIYLSGGIDSTVVCALVKELGHPLTCLTLGFGNEESVLSEEALATKSAKYYELSHLCRRYTLDDTINLLEKALYHTEIPIVNPHCIAKYCLSEFAQEKNFAVVLTGEGADEILLGYVHFRMDLILELRSKGEEAILTADTLQERIQKKELPSIILGPMPERLPLVRGVPSWQAWHHNRMKKVCHQLKGLWAGEFSDSLDDYAAEAPPRISSVRLAQIDWLKHSRKLNNYLIPCLGDRVEMASSIEGRPPMLDKDFTEFALQLPQEYLLDPETLREKKILYEAFEDIVPPHIRTRSKQPFWAPSFQECLTKTVEGKLLINKYLLKEAIDRAGVWSHAKIQNLLERLQVEEFDAFMDSVFGVVLSVQILHSLFIENTLVGNPDFPMVDRTPKC</sequence>
<dbReference type="HOGENOM" id="CLU_513052_0_0_1"/>
<gene>
    <name evidence="2" type="ORF">M422DRAFT_52774</name>
</gene>
<reference evidence="2 3" key="1">
    <citation type="submission" date="2014-06" db="EMBL/GenBank/DDBJ databases">
        <title>Evolutionary Origins and Diversification of the Mycorrhizal Mutualists.</title>
        <authorList>
            <consortium name="DOE Joint Genome Institute"/>
            <consortium name="Mycorrhizal Genomics Consortium"/>
            <person name="Kohler A."/>
            <person name="Kuo A."/>
            <person name="Nagy L.G."/>
            <person name="Floudas D."/>
            <person name="Copeland A."/>
            <person name="Barry K.W."/>
            <person name="Cichocki N."/>
            <person name="Veneault-Fourrey C."/>
            <person name="LaButti K."/>
            <person name="Lindquist E.A."/>
            <person name="Lipzen A."/>
            <person name="Lundell T."/>
            <person name="Morin E."/>
            <person name="Murat C."/>
            <person name="Riley R."/>
            <person name="Ohm R."/>
            <person name="Sun H."/>
            <person name="Tunlid A."/>
            <person name="Henrissat B."/>
            <person name="Grigoriev I.V."/>
            <person name="Hibbett D.S."/>
            <person name="Martin F."/>
        </authorList>
    </citation>
    <scope>NUCLEOTIDE SEQUENCE [LARGE SCALE GENOMIC DNA]</scope>
    <source>
        <strain evidence="2 3">SS14</strain>
    </source>
</reference>
<evidence type="ECO:0000313" key="3">
    <source>
        <dbReference type="Proteomes" id="UP000054279"/>
    </source>
</evidence>
<organism evidence="2 3">
    <name type="scientific">Sphaerobolus stellatus (strain SS14)</name>
    <dbReference type="NCBI Taxonomy" id="990650"/>
    <lineage>
        <taxon>Eukaryota</taxon>
        <taxon>Fungi</taxon>
        <taxon>Dikarya</taxon>
        <taxon>Basidiomycota</taxon>
        <taxon>Agaricomycotina</taxon>
        <taxon>Agaricomycetes</taxon>
        <taxon>Phallomycetidae</taxon>
        <taxon>Geastrales</taxon>
        <taxon>Sphaerobolaceae</taxon>
        <taxon>Sphaerobolus</taxon>
    </lineage>
</organism>
<dbReference type="Gene3D" id="3.40.50.620">
    <property type="entry name" value="HUPs"/>
    <property type="match status" value="1"/>
</dbReference>
<dbReference type="GO" id="GO:0006529">
    <property type="term" value="P:asparagine biosynthetic process"/>
    <property type="evidence" value="ECO:0007669"/>
    <property type="project" value="InterPro"/>
</dbReference>
<dbReference type="OrthoDB" id="409189at2759"/>
<dbReference type="AlphaFoldDB" id="A0A0C9UTR6"/>